<comment type="subcellular location">
    <subcellularLocation>
        <location evidence="1">Membrane</location>
        <topology evidence="1">Multi-pass membrane protein</topology>
    </subcellularLocation>
</comment>
<evidence type="ECO:0000256" key="6">
    <source>
        <dbReference type="ARBA" id="ARBA00023136"/>
    </source>
</evidence>
<dbReference type="PANTHER" id="PTHR30576">
    <property type="entry name" value="COLANIC BIOSYNTHESIS UDP-GLUCOSE LIPID CARRIER TRANSFERASE"/>
    <property type="match status" value="1"/>
</dbReference>
<dbReference type="Pfam" id="PF02397">
    <property type="entry name" value="Bac_transf"/>
    <property type="match status" value="1"/>
</dbReference>
<dbReference type="GO" id="GO:0009242">
    <property type="term" value="P:colanic acid biosynthetic process"/>
    <property type="evidence" value="ECO:0007669"/>
    <property type="project" value="TreeGrafter"/>
</dbReference>
<sequence>MRKSRKRNIIHVYCPQEHEEHVAKVLNCVEINYVLNEFDLKAAMPEIVCHYRVYKLSNEEKNFLIYATEQGAWVEPLISYIERVKGFTEVDLVDSSFFLQQKAFSILSNRWASRVKRVFDVMFGGLALLLLLPLLVLFAIIIKLDSPGGIFYRQPRVGLFNKEFEVIKFRSMRSDAESGGAQWAQKNDPRVTRVGKFIRKTRIDELPQLINVLKGEMSLIGPRPERDVFVSELEQSISYYRFRHSVKPGITGLAQVKYPYGASLQDAEWKHRYDLYYIKNHHLWMDIKIAFLTVKTVLFAKGQ</sequence>
<keyword evidence="6 7" id="KW-0472">Membrane</keyword>
<accession>A0A432ZG71</accession>
<dbReference type="OrthoDB" id="9808602at2"/>
<keyword evidence="4 7" id="KW-0812">Transmembrane</keyword>
<comment type="caution">
    <text evidence="9">The sequence shown here is derived from an EMBL/GenBank/DDBJ whole genome shotgun (WGS) entry which is preliminary data.</text>
</comment>
<dbReference type="NCBIfam" id="TIGR03025">
    <property type="entry name" value="EPS_sugtrans"/>
    <property type="match status" value="1"/>
</dbReference>
<keyword evidence="3 9" id="KW-0808">Transferase</keyword>
<comment type="similarity">
    <text evidence="2">Belongs to the bacterial sugar transferase family.</text>
</comment>
<keyword evidence="5 7" id="KW-1133">Transmembrane helix</keyword>
<organism evidence="9 10">
    <name type="scientific">Idiomarina seosinensis</name>
    <dbReference type="NCBI Taxonomy" id="281739"/>
    <lineage>
        <taxon>Bacteria</taxon>
        <taxon>Pseudomonadati</taxon>
        <taxon>Pseudomonadota</taxon>
        <taxon>Gammaproteobacteria</taxon>
        <taxon>Alteromonadales</taxon>
        <taxon>Idiomarinaceae</taxon>
        <taxon>Idiomarina</taxon>
    </lineage>
</organism>
<dbReference type="RefSeq" id="WP_126783238.1">
    <property type="nucleotide sequence ID" value="NZ_PIQF01000001.1"/>
</dbReference>
<evidence type="ECO:0000313" key="10">
    <source>
        <dbReference type="Proteomes" id="UP000287908"/>
    </source>
</evidence>
<evidence type="ECO:0000256" key="4">
    <source>
        <dbReference type="ARBA" id="ARBA00022692"/>
    </source>
</evidence>
<dbReference type="GO" id="GO:0089702">
    <property type="term" value="F:undecaprenyl-phosphate glucose phosphotransferase activity"/>
    <property type="evidence" value="ECO:0007669"/>
    <property type="project" value="TreeGrafter"/>
</dbReference>
<proteinExistence type="inferred from homology"/>
<reference evidence="9 10" key="1">
    <citation type="journal article" date="2011" name="Front. Microbiol.">
        <title>Genomic signatures of strain selection and enhancement in Bacillus atrophaeus var. globigii, a historical biowarfare simulant.</title>
        <authorList>
            <person name="Gibbons H.S."/>
            <person name="Broomall S.M."/>
            <person name="McNew L.A."/>
            <person name="Daligault H."/>
            <person name="Chapman C."/>
            <person name="Bruce D."/>
            <person name="Karavis M."/>
            <person name="Krepps M."/>
            <person name="McGregor P.A."/>
            <person name="Hong C."/>
            <person name="Park K.H."/>
            <person name="Akmal A."/>
            <person name="Feldman A."/>
            <person name="Lin J.S."/>
            <person name="Chang W.E."/>
            <person name="Higgs B.W."/>
            <person name="Demirev P."/>
            <person name="Lindquist J."/>
            <person name="Liem A."/>
            <person name="Fochler E."/>
            <person name="Read T.D."/>
            <person name="Tapia R."/>
            <person name="Johnson S."/>
            <person name="Bishop-Lilly K.A."/>
            <person name="Detter C."/>
            <person name="Han C."/>
            <person name="Sozhamannan S."/>
            <person name="Rosenzweig C.N."/>
            <person name="Skowronski E.W."/>
        </authorList>
    </citation>
    <scope>NUCLEOTIDE SEQUENCE [LARGE SCALE GENOMIC DNA]</scope>
    <source>
        <strain evidence="9 10">CL-SP19</strain>
    </source>
</reference>
<dbReference type="PANTHER" id="PTHR30576:SF21">
    <property type="entry name" value="UDP-GLUCOSE:UNDECAPRENYL-PHOSPHATE GLUCOSE-1-PHOSPHATE TRANSFERASE"/>
    <property type="match status" value="1"/>
</dbReference>
<dbReference type="GO" id="GO:0016020">
    <property type="term" value="C:membrane"/>
    <property type="evidence" value="ECO:0007669"/>
    <property type="project" value="UniProtKB-SubCell"/>
</dbReference>
<feature type="transmembrane region" description="Helical" evidence="7">
    <location>
        <begin position="118"/>
        <end position="142"/>
    </location>
</feature>
<evidence type="ECO:0000256" key="1">
    <source>
        <dbReference type="ARBA" id="ARBA00004141"/>
    </source>
</evidence>
<name>A0A432ZG71_9GAMM</name>
<evidence type="ECO:0000313" key="9">
    <source>
        <dbReference type="EMBL" id="RUO76968.1"/>
    </source>
</evidence>
<protein>
    <submittedName>
        <fullName evidence="9">Sugar transferase</fullName>
    </submittedName>
</protein>
<gene>
    <name evidence="9" type="ORF">CWI81_00215</name>
</gene>
<evidence type="ECO:0000256" key="2">
    <source>
        <dbReference type="ARBA" id="ARBA00006464"/>
    </source>
</evidence>
<evidence type="ECO:0000259" key="8">
    <source>
        <dbReference type="Pfam" id="PF02397"/>
    </source>
</evidence>
<evidence type="ECO:0000256" key="3">
    <source>
        <dbReference type="ARBA" id="ARBA00022679"/>
    </source>
</evidence>
<feature type="domain" description="Bacterial sugar transferase" evidence="8">
    <location>
        <begin position="116"/>
        <end position="298"/>
    </location>
</feature>
<evidence type="ECO:0000256" key="5">
    <source>
        <dbReference type="ARBA" id="ARBA00022989"/>
    </source>
</evidence>
<evidence type="ECO:0000256" key="7">
    <source>
        <dbReference type="SAM" id="Phobius"/>
    </source>
</evidence>
<dbReference type="InterPro" id="IPR017475">
    <property type="entry name" value="EPS_sugar_tfrase"/>
</dbReference>
<dbReference type="Proteomes" id="UP000287908">
    <property type="component" value="Unassembled WGS sequence"/>
</dbReference>
<dbReference type="AlphaFoldDB" id="A0A432ZG71"/>
<dbReference type="EMBL" id="PIQF01000001">
    <property type="protein sequence ID" value="RUO76968.1"/>
    <property type="molecule type" value="Genomic_DNA"/>
</dbReference>
<keyword evidence="10" id="KW-1185">Reference proteome</keyword>
<dbReference type="InterPro" id="IPR003362">
    <property type="entry name" value="Bact_transf"/>
</dbReference>